<dbReference type="InterPro" id="IPR052172">
    <property type="entry name" value="UxaA_altronate/galactarate_dh"/>
</dbReference>
<dbReference type="GO" id="GO:0016787">
    <property type="term" value="F:hydrolase activity"/>
    <property type="evidence" value="ECO:0007669"/>
    <property type="project" value="UniProtKB-KW"/>
</dbReference>
<evidence type="ECO:0000256" key="1">
    <source>
        <dbReference type="ARBA" id="ARBA00010986"/>
    </source>
</evidence>
<feature type="domain" description="SAF" evidence="3">
    <location>
        <begin position="11"/>
        <end position="74"/>
    </location>
</feature>
<dbReference type="InterPro" id="IPR007392">
    <property type="entry name" value="GD_AH_second"/>
</dbReference>
<name>A0A1M6G9K8_9RHOB</name>
<dbReference type="RefSeq" id="WP_073331720.1">
    <property type="nucleotide sequence ID" value="NZ_FQYO01000004.1"/>
</dbReference>
<dbReference type="Pfam" id="PF04295">
    <property type="entry name" value="GD_AH_second"/>
    <property type="match status" value="1"/>
</dbReference>
<dbReference type="InterPro" id="IPR048332">
    <property type="entry name" value="GD_AH_C"/>
</dbReference>
<reference evidence="4 5" key="1">
    <citation type="submission" date="2016-11" db="EMBL/GenBank/DDBJ databases">
        <authorList>
            <person name="Jaros S."/>
            <person name="Januszkiewicz K."/>
            <person name="Wedrychowicz H."/>
        </authorList>
    </citation>
    <scope>NUCLEOTIDE SEQUENCE [LARGE SCALE GENOMIC DNA]</scope>
    <source>
        <strain evidence="4 5">DSM 100565</strain>
    </source>
</reference>
<keyword evidence="2" id="KW-0456">Lyase</keyword>
<accession>A0A1M6G9K8</accession>
<dbReference type="STRING" id="1447782.SAMN05444417_2763"/>
<evidence type="ECO:0000313" key="5">
    <source>
        <dbReference type="Proteomes" id="UP000184292"/>
    </source>
</evidence>
<organism evidence="4 5">
    <name type="scientific">Wenxinia saemankumensis</name>
    <dbReference type="NCBI Taxonomy" id="1447782"/>
    <lineage>
        <taxon>Bacteria</taxon>
        <taxon>Pseudomonadati</taxon>
        <taxon>Pseudomonadota</taxon>
        <taxon>Alphaproteobacteria</taxon>
        <taxon>Rhodobacterales</taxon>
        <taxon>Roseobacteraceae</taxon>
        <taxon>Wenxinia</taxon>
    </lineage>
</organism>
<dbReference type="OrthoDB" id="9804574at2"/>
<protein>
    <submittedName>
        <fullName evidence="4">Altronate hydrolase</fullName>
    </submittedName>
</protein>
<dbReference type="CDD" id="cd11613">
    <property type="entry name" value="SAF_AH_GD"/>
    <property type="match status" value="1"/>
</dbReference>
<sequence length="497" mass="52916">MARTIRLSPEDNVVTASAPLEAGEEGAVMPIPRGHKMAAEDIPRGRALRKYAQVIGYASEDIARGSHVHTHNLEFRAVEADYAFATNLRPAPEPARRDTFRGYRRANGKVGTRNYLAVLTSVNCSATAGRQIAAHFTPERLAAWPNVDGVVAFVHGTGCAMGGDGTGFEALQRVLWGYARNPNVGGVLMAGLGCEGMQIDWLLEAYGITPGPAFQVMNIQDVGGLRATVNAGIAQVEAMLPMVNDVTREECPASELTVALQCGGSDAWSGITANPAVGHACDLLVAQGGTGVLAETPEIYGAEHLLTARAKDEATGRKLLDLIAWWEDYTARNRGSMDNNPSPGNKAGGLTTILEKSLGAAAKAGTTPLNGVFRYAEPITERGFVFMDSPGYDPASVTGQIASGCNLVCFTTGRGSAFGAKPSPSMKVATNTEMFRRLESDMDVNAGTILSDGRSVEEVGREIYEMWLRIASGERTKSELEGLGDYEFVPWQIGAVM</sequence>
<dbReference type="Pfam" id="PF08666">
    <property type="entry name" value="SAF"/>
    <property type="match status" value="1"/>
</dbReference>
<dbReference type="EMBL" id="FQYO01000004">
    <property type="protein sequence ID" value="SHJ06646.1"/>
    <property type="molecule type" value="Genomic_DNA"/>
</dbReference>
<dbReference type="InterPro" id="IPR013974">
    <property type="entry name" value="SAF"/>
</dbReference>
<dbReference type="GO" id="GO:0019698">
    <property type="term" value="P:D-galacturonate catabolic process"/>
    <property type="evidence" value="ECO:0007669"/>
    <property type="project" value="TreeGrafter"/>
</dbReference>
<comment type="similarity">
    <text evidence="1">Belongs to the UxaA family.</text>
</comment>
<gene>
    <name evidence="4" type="ORF">SAMN05444417_2763</name>
</gene>
<dbReference type="PANTHER" id="PTHR30536:SF5">
    <property type="entry name" value="ALTRONATE DEHYDRATASE"/>
    <property type="match status" value="1"/>
</dbReference>
<evidence type="ECO:0000256" key="2">
    <source>
        <dbReference type="ARBA" id="ARBA00023239"/>
    </source>
</evidence>
<dbReference type="SMART" id="SM00858">
    <property type="entry name" value="SAF"/>
    <property type="match status" value="1"/>
</dbReference>
<proteinExistence type="inferred from homology"/>
<evidence type="ECO:0000259" key="3">
    <source>
        <dbReference type="SMART" id="SM00858"/>
    </source>
</evidence>
<evidence type="ECO:0000313" key="4">
    <source>
        <dbReference type="EMBL" id="SHJ06646.1"/>
    </source>
</evidence>
<keyword evidence="5" id="KW-1185">Reference proteome</keyword>
<dbReference type="Pfam" id="PF20629">
    <property type="entry name" value="GD_AH_C"/>
    <property type="match status" value="1"/>
</dbReference>
<keyword evidence="4" id="KW-0378">Hydrolase</keyword>
<dbReference type="InterPro" id="IPR044144">
    <property type="entry name" value="SAF_UxaA/GarD"/>
</dbReference>
<dbReference type="Proteomes" id="UP000184292">
    <property type="component" value="Unassembled WGS sequence"/>
</dbReference>
<dbReference type="AlphaFoldDB" id="A0A1M6G9K8"/>
<dbReference type="Gene3D" id="2.30.130.110">
    <property type="match status" value="1"/>
</dbReference>
<dbReference type="PANTHER" id="PTHR30536">
    <property type="entry name" value="ALTRONATE/GALACTARATE DEHYDRATASE"/>
    <property type="match status" value="1"/>
</dbReference>
<dbReference type="GO" id="GO:0016829">
    <property type="term" value="F:lyase activity"/>
    <property type="evidence" value="ECO:0007669"/>
    <property type="project" value="UniProtKB-KW"/>
</dbReference>